<dbReference type="Proteomes" id="UP000887576">
    <property type="component" value="Unplaced"/>
</dbReference>
<sequence length="451" mass="50600">MNRRRQGMFHNAKFSDRIIREIPPSTAREIQKDVAFVMKKDKSQEIRQWNRAPAEEEDISESQLRISSHRILRGGKPTMIARPYLGYNVLGKNDGHDRHKKDAAFKTASDVLRERQGNNAIESSSSAILVPETEKPMKAKKNLTTTFAETPTVFKTPPMKKKKVEKVPEFPDLPNMEEISKGILEGLPHLSLKNDDKMSYAAATNGILRKALSQFFNLKTFTRKSAAEIRMSQSIPLDPEKEMMNQTAPLVIRKNSVNSTFFNSKILKDESPTKAIENLDDSEITFHSNVSSNAEDSFHGYHEVKEDFQNIDRTLVDDSIDTEMDVKTLMNFSGPDSGHFSGGSAVEAPPFSGFFFNDNNLISPNSVFKSSFLNQSVYATQRPAAKDLNQSRISALELFPGFSQFEKSKDQTTPCTESSIFAGLDAGQPLQSTITRKRKPPEEGSAIFSFL</sequence>
<evidence type="ECO:0000313" key="2">
    <source>
        <dbReference type="WBParaSite" id="JU765_v2.g478.t1"/>
    </source>
</evidence>
<name>A0AC34RA35_9BILA</name>
<reference evidence="2" key="1">
    <citation type="submission" date="2022-11" db="UniProtKB">
        <authorList>
            <consortium name="WormBaseParasite"/>
        </authorList>
    </citation>
    <scope>IDENTIFICATION</scope>
</reference>
<proteinExistence type="predicted"/>
<evidence type="ECO:0000313" key="1">
    <source>
        <dbReference type="Proteomes" id="UP000887576"/>
    </source>
</evidence>
<protein>
    <submittedName>
        <fullName evidence="2">Uncharacterized protein</fullName>
    </submittedName>
</protein>
<accession>A0AC34RA35</accession>
<organism evidence="1 2">
    <name type="scientific">Panagrolaimus sp. JU765</name>
    <dbReference type="NCBI Taxonomy" id="591449"/>
    <lineage>
        <taxon>Eukaryota</taxon>
        <taxon>Metazoa</taxon>
        <taxon>Ecdysozoa</taxon>
        <taxon>Nematoda</taxon>
        <taxon>Chromadorea</taxon>
        <taxon>Rhabditida</taxon>
        <taxon>Tylenchina</taxon>
        <taxon>Panagrolaimomorpha</taxon>
        <taxon>Panagrolaimoidea</taxon>
        <taxon>Panagrolaimidae</taxon>
        <taxon>Panagrolaimus</taxon>
    </lineage>
</organism>
<dbReference type="WBParaSite" id="JU765_v2.g478.t1">
    <property type="protein sequence ID" value="JU765_v2.g478.t1"/>
    <property type="gene ID" value="JU765_v2.g478"/>
</dbReference>